<evidence type="ECO:0000313" key="2">
    <source>
        <dbReference type="EMBL" id="KAF9664627.1"/>
    </source>
</evidence>
<sequence length="70" mass="8015">MHGSINNDLCMHDTSVAQGEKQTRESSFCFCSKMPREEKPPTGYPTETPTKGKKSSRPREKKKRGFIKRL</sequence>
<dbReference type="EMBL" id="JADGMS010000016">
    <property type="protein sequence ID" value="KAF9664627.1"/>
    <property type="molecule type" value="Genomic_DNA"/>
</dbReference>
<feature type="region of interest" description="Disordered" evidence="1">
    <location>
        <begin position="1"/>
        <end position="70"/>
    </location>
</feature>
<evidence type="ECO:0000256" key="1">
    <source>
        <dbReference type="SAM" id="MobiDB-lite"/>
    </source>
</evidence>
<feature type="compositionally biased region" description="Basic residues" evidence="1">
    <location>
        <begin position="51"/>
        <end position="70"/>
    </location>
</feature>
<evidence type="ECO:0000313" key="3">
    <source>
        <dbReference type="Proteomes" id="UP000657918"/>
    </source>
</evidence>
<gene>
    <name evidence="2" type="ORF">SADUNF_Sadunf16G0038000</name>
</gene>
<dbReference type="Proteomes" id="UP000657918">
    <property type="component" value="Chromosome 16"/>
</dbReference>
<dbReference type="AlphaFoldDB" id="A0A835MFK8"/>
<proteinExistence type="predicted"/>
<protein>
    <submittedName>
        <fullName evidence="2">Uncharacterized protein</fullName>
    </submittedName>
</protein>
<organism evidence="2 3">
    <name type="scientific">Salix dunnii</name>
    <dbReference type="NCBI Taxonomy" id="1413687"/>
    <lineage>
        <taxon>Eukaryota</taxon>
        <taxon>Viridiplantae</taxon>
        <taxon>Streptophyta</taxon>
        <taxon>Embryophyta</taxon>
        <taxon>Tracheophyta</taxon>
        <taxon>Spermatophyta</taxon>
        <taxon>Magnoliopsida</taxon>
        <taxon>eudicotyledons</taxon>
        <taxon>Gunneridae</taxon>
        <taxon>Pentapetalae</taxon>
        <taxon>rosids</taxon>
        <taxon>fabids</taxon>
        <taxon>Malpighiales</taxon>
        <taxon>Salicaceae</taxon>
        <taxon>Saliceae</taxon>
        <taxon>Salix</taxon>
    </lineage>
</organism>
<keyword evidence="3" id="KW-1185">Reference proteome</keyword>
<comment type="caution">
    <text evidence="2">The sequence shown here is derived from an EMBL/GenBank/DDBJ whole genome shotgun (WGS) entry which is preliminary data.</text>
</comment>
<name>A0A835MFK8_9ROSI</name>
<accession>A0A835MFK8</accession>
<reference evidence="2 3" key="1">
    <citation type="submission" date="2020-10" db="EMBL/GenBank/DDBJ databases">
        <title>Plant Genome Project.</title>
        <authorList>
            <person name="Zhang R.-G."/>
        </authorList>
    </citation>
    <scope>NUCLEOTIDE SEQUENCE [LARGE SCALE GENOMIC DNA]</scope>
    <source>
        <strain evidence="2">FAFU-HL-1</strain>
        <tissue evidence="2">Leaf</tissue>
    </source>
</reference>